<proteinExistence type="predicted"/>
<organism evidence="2 3">
    <name type="scientific">Cylindrodendrum hubeiense</name>
    <dbReference type="NCBI Taxonomy" id="595255"/>
    <lineage>
        <taxon>Eukaryota</taxon>
        <taxon>Fungi</taxon>
        <taxon>Dikarya</taxon>
        <taxon>Ascomycota</taxon>
        <taxon>Pezizomycotina</taxon>
        <taxon>Sordariomycetes</taxon>
        <taxon>Hypocreomycetidae</taxon>
        <taxon>Hypocreales</taxon>
        <taxon>Nectriaceae</taxon>
        <taxon>Cylindrodendrum</taxon>
    </lineage>
</organism>
<evidence type="ECO:0000256" key="1">
    <source>
        <dbReference type="SAM" id="MobiDB-lite"/>
    </source>
</evidence>
<dbReference type="EMBL" id="JAANBB010000235">
    <property type="protein sequence ID" value="KAF7545878.1"/>
    <property type="molecule type" value="Genomic_DNA"/>
</dbReference>
<comment type="caution">
    <text evidence="2">The sequence shown here is derived from an EMBL/GenBank/DDBJ whole genome shotgun (WGS) entry which is preliminary data.</text>
</comment>
<dbReference type="AlphaFoldDB" id="A0A9P5H0J1"/>
<reference evidence="2" key="1">
    <citation type="submission" date="2020-03" db="EMBL/GenBank/DDBJ databases">
        <title>Draft Genome Sequence of Cylindrodendrum hubeiense.</title>
        <authorList>
            <person name="Buettner E."/>
            <person name="Kellner H."/>
        </authorList>
    </citation>
    <scope>NUCLEOTIDE SEQUENCE</scope>
    <source>
        <strain evidence="2">IHI 201604</strain>
    </source>
</reference>
<name>A0A9P5H0J1_9HYPO</name>
<feature type="region of interest" description="Disordered" evidence="1">
    <location>
        <begin position="149"/>
        <end position="179"/>
    </location>
</feature>
<evidence type="ECO:0000313" key="2">
    <source>
        <dbReference type="EMBL" id="KAF7545878.1"/>
    </source>
</evidence>
<feature type="region of interest" description="Disordered" evidence="1">
    <location>
        <begin position="223"/>
        <end position="287"/>
    </location>
</feature>
<sequence length="325" mass="34386">MESNPSIHTFKDPWHVARDTRMGGNWGARRQGPPNTGAYPPRHKYTPSTTNPPAPHEDALLGPAPAQTPGGPPARSGFDAWLQRTCTGDAAALASGLGCSHGPAEASLPPSIYVVLLLPSPIPEAEATLPTPTPIAAACAACICTENHPQRRRAPEPTPRAGFRCSWSASNSRPPSHRGDGAGLVARVARSALAVTSWAQFSPRISLPPLGFPRDLEVPAAEIGRKPQVSYPDPAEPAATQRRWAIPLKSSRSLSSPGPIRTRMSESHSSHSSHSSHRCNLTPSRRSSVNQFSAQHALATRLGRYSSDVALSAMDSVGGACHTCT</sequence>
<gene>
    <name evidence="2" type="ORF">G7Z17_g8847</name>
</gene>
<accession>A0A9P5H0J1</accession>
<feature type="region of interest" description="Disordered" evidence="1">
    <location>
        <begin position="1"/>
        <end position="76"/>
    </location>
</feature>
<evidence type="ECO:0000313" key="3">
    <source>
        <dbReference type="Proteomes" id="UP000722485"/>
    </source>
</evidence>
<dbReference type="Proteomes" id="UP000722485">
    <property type="component" value="Unassembled WGS sequence"/>
</dbReference>
<keyword evidence="3" id="KW-1185">Reference proteome</keyword>
<feature type="compositionally biased region" description="Basic and acidic residues" evidence="1">
    <location>
        <begin position="9"/>
        <end position="21"/>
    </location>
</feature>
<protein>
    <submittedName>
        <fullName evidence="2">Uncharacterized protein</fullName>
    </submittedName>
</protein>
<feature type="compositionally biased region" description="Polar residues" evidence="1">
    <location>
        <begin position="278"/>
        <end position="287"/>
    </location>
</feature>